<evidence type="ECO:0000313" key="2">
    <source>
        <dbReference type="EMBL" id="SDO40190.1"/>
    </source>
</evidence>
<evidence type="ECO:0000313" key="3">
    <source>
        <dbReference type="Proteomes" id="UP000199004"/>
    </source>
</evidence>
<accession>A0A1H0J9H4</accession>
<reference evidence="2 3" key="1">
    <citation type="submission" date="2016-10" db="EMBL/GenBank/DDBJ databases">
        <authorList>
            <person name="de Groot N.N."/>
        </authorList>
    </citation>
    <scope>NUCLEOTIDE SEQUENCE [LARGE SCALE GENOMIC DNA]</scope>
    <source>
        <strain evidence="2 3">CGMCC 1.11147</strain>
    </source>
</reference>
<dbReference type="Proteomes" id="UP000199004">
    <property type="component" value="Unassembled WGS sequence"/>
</dbReference>
<sequence length="314" mass="33561">MTATSTSGRAVIGTVSAQQALTFRRQRVRLIGVATLIMVTAMAGILGWSSHHTIVRVFDQAVQLQAAAGNPAPANPFLLKPSLSLLSNMVVYIPLIGALIALMVGHLAMAEDQTNGMGRLIFTRPIARTQYALGKILSAVRLLATALAGCWALSLVALLIVNRTLNGPDLARLTGFYALSWAYLVVFALIGMLTALLIRRRSLALLSAIAVWIVVTFVLPQFVSGLRPTQSLNPLSEPAGLSQGFFRITHLAQPISLVEGYKDAASSILRTTPATTAAETALSVLPTLIAAATLALLVLWRIQRHDYSRSASDE</sequence>
<feature type="transmembrane region" description="Helical" evidence="1">
    <location>
        <begin position="203"/>
        <end position="223"/>
    </location>
</feature>
<protein>
    <submittedName>
        <fullName evidence="2">ABC-2 family transporter protein</fullName>
    </submittedName>
</protein>
<proteinExistence type="predicted"/>
<dbReference type="RefSeq" id="WP_091026520.1">
    <property type="nucleotide sequence ID" value="NZ_BKAE01000012.1"/>
</dbReference>
<keyword evidence="3" id="KW-1185">Reference proteome</keyword>
<feature type="transmembrane region" description="Helical" evidence="1">
    <location>
        <begin position="89"/>
        <end position="110"/>
    </location>
</feature>
<keyword evidence="1" id="KW-0472">Membrane</keyword>
<dbReference type="AlphaFoldDB" id="A0A1H0J9H4"/>
<feature type="transmembrane region" description="Helical" evidence="1">
    <location>
        <begin position="280"/>
        <end position="300"/>
    </location>
</feature>
<dbReference type="OrthoDB" id="3789197at2"/>
<gene>
    <name evidence="2" type="ORF">SAMN05192576_3951</name>
</gene>
<feature type="transmembrane region" description="Helical" evidence="1">
    <location>
        <begin position="131"/>
        <end position="161"/>
    </location>
</feature>
<feature type="transmembrane region" description="Helical" evidence="1">
    <location>
        <begin position="181"/>
        <end position="198"/>
    </location>
</feature>
<keyword evidence="1" id="KW-1133">Transmembrane helix</keyword>
<dbReference type="PANTHER" id="PTHR43471">
    <property type="entry name" value="ABC TRANSPORTER PERMEASE"/>
    <property type="match status" value="1"/>
</dbReference>
<dbReference type="GO" id="GO:0140359">
    <property type="term" value="F:ABC-type transporter activity"/>
    <property type="evidence" value="ECO:0007669"/>
    <property type="project" value="InterPro"/>
</dbReference>
<dbReference type="Pfam" id="PF12679">
    <property type="entry name" value="ABC2_membrane_2"/>
    <property type="match status" value="1"/>
</dbReference>
<dbReference type="STRING" id="1005944.SAMN05192576_3951"/>
<organism evidence="2 3">
    <name type="scientific">Nocardioides szechwanensis</name>
    <dbReference type="NCBI Taxonomy" id="1005944"/>
    <lineage>
        <taxon>Bacteria</taxon>
        <taxon>Bacillati</taxon>
        <taxon>Actinomycetota</taxon>
        <taxon>Actinomycetes</taxon>
        <taxon>Propionibacteriales</taxon>
        <taxon>Nocardioidaceae</taxon>
        <taxon>Nocardioides</taxon>
    </lineage>
</organism>
<feature type="transmembrane region" description="Helical" evidence="1">
    <location>
        <begin position="28"/>
        <end position="48"/>
    </location>
</feature>
<dbReference type="GO" id="GO:0005886">
    <property type="term" value="C:plasma membrane"/>
    <property type="evidence" value="ECO:0007669"/>
    <property type="project" value="UniProtKB-SubCell"/>
</dbReference>
<keyword evidence="1" id="KW-0812">Transmembrane</keyword>
<name>A0A1H0J9H4_9ACTN</name>
<evidence type="ECO:0000256" key="1">
    <source>
        <dbReference type="SAM" id="Phobius"/>
    </source>
</evidence>
<dbReference type="EMBL" id="FNIC01000008">
    <property type="protein sequence ID" value="SDO40190.1"/>
    <property type="molecule type" value="Genomic_DNA"/>
</dbReference>